<dbReference type="InterPro" id="IPR037402">
    <property type="entry name" value="YidZ_PBP2"/>
</dbReference>
<keyword evidence="3 6" id="KW-0238">DNA-binding</keyword>
<evidence type="ECO:0000256" key="4">
    <source>
        <dbReference type="ARBA" id="ARBA00023163"/>
    </source>
</evidence>
<organism evidence="6 7">
    <name type="scientific">Lampropedia hyalina DSM 16112</name>
    <dbReference type="NCBI Taxonomy" id="1122156"/>
    <lineage>
        <taxon>Bacteria</taxon>
        <taxon>Pseudomonadati</taxon>
        <taxon>Pseudomonadota</taxon>
        <taxon>Betaproteobacteria</taxon>
        <taxon>Burkholderiales</taxon>
        <taxon>Comamonadaceae</taxon>
        <taxon>Lampropedia</taxon>
    </lineage>
</organism>
<dbReference type="PANTHER" id="PTHR30118:SF15">
    <property type="entry name" value="TRANSCRIPTIONAL REGULATORY PROTEIN"/>
    <property type="match status" value="1"/>
</dbReference>
<dbReference type="InterPro" id="IPR050389">
    <property type="entry name" value="LysR-type_TF"/>
</dbReference>
<dbReference type="Gene3D" id="3.40.190.10">
    <property type="entry name" value="Periplasmic binding protein-like II"/>
    <property type="match status" value="2"/>
</dbReference>
<keyword evidence="4" id="KW-0804">Transcription</keyword>
<feature type="domain" description="HTH lysR-type" evidence="5">
    <location>
        <begin position="7"/>
        <end position="64"/>
    </location>
</feature>
<accession>A0A1M5E8V2</accession>
<dbReference type="SUPFAM" id="SSF53850">
    <property type="entry name" value="Periplasmic binding protein-like II"/>
    <property type="match status" value="1"/>
</dbReference>
<dbReference type="OrthoDB" id="8557381at2"/>
<proteinExistence type="inferred from homology"/>
<evidence type="ECO:0000256" key="1">
    <source>
        <dbReference type="ARBA" id="ARBA00009437"/>
    </source>
</evidence>
<dbReference type="Proteomes" id="UP000184327">
    <property type="component" value="Unassembled WGS sequence"/>
</dbReference>
<comment type="similarity">
    <text evidence="1">Belongs to the LysR transcriptional regulatory family.</text>
</comment>
<dbReference type="PROSITE" id="PS50931">
    <property type="entry name" value="HTH_LYSR"/>
    <property type="match status" value="1"/>
</dbReference>
<dbReference type="STRING" id="1122156.SAMN02745117_02550"/>
<dbReference type="Pfam" id="PF03466">
    <property type="entry name" value="LysR_substrate"/>
    <property type="match status" value="1"/>
</dbReference>
<dbReference type="CDD" id="cd08417">
    <property type="entry name" value="PBP2_Nitroaromatics_like"/>
    <property type="match status" value="1"/>
</dbReference>
<dbReference type="GO" id="GO:0003677">
    <property type="term" value="F:DNA binding"/>
    <property type="evidence" value="ECO:0007669"/>
    <property type="project" value="UniProtKB-KW"/>
</dbReference>
<dbReference type="Gene3D" id="1.10.10.10">
    <property type="entry name" value="Winged helix-like DNA-binding domain superfamily/Winged helix DNA-binding domain"/>
    <property type="match status" value="1"/>
</dbReference>
<evidence type="ECO:0000256" key="2">
    <source>
        <dbReference type="ARBA" id="ARBA00023015"/>
    </source>
</evidence>
<evidence type="ECO:0000256" key="3">
    <source>
        <dbReference type="ARBA" id="ARBA00023125"/>
    </source>
</evidence>
<dbReference type="SUPFAM" id="SSF46785">
    <property type="entry name" value="Winged helix' DNA-binding domain"/>
    <property type="match status" value="1"/>
</dbReference>
<evidence type="ECO:0000259" key="5">
    <source>
        <dbReference type="PROSITE" id="PS50931"/>
    </source>
</evidence>
<sequence>MPALDQLDLNLLRILSVLLEVRSVTCTAQRLGLSQPSVSRALRALREVFDDPLLVKTKVGMTLTQRAEALREPLDDWLSKTRAILRAPNEQVAQPFSGRVRVATTDFGLLSVLMPAMPRILEKAPNLLIDIIELDPDNLNQLSSGAVDLVISGFDPEPGRSHERHLFHETYCCVFRDGHPLAALEPSQRLTMEDLLAWPHILLSVHGIPVDPLALRLAQTRQERRIAANSPYLVSALLLLQATDAVLISPVRSADHLAQPYGLQTRATAMELGGFDYWLFWHERNRRDPAINWLIDELSAHVRH</sequence>
<dbReference type="InterPro" id="IPR036390">
    <property type="entry name" value="WH_DNA-bd_sf"/>
</dbReference>
<dbReference type="InterPro" id="IPR005119">
    <property type="entry name" value="LysR_subst-bd"/>
</dbReference>
<dbReference type="GO" id="GO:0003700">
    <property type="term" value="F:DNA-binding transcription factor activity"/>
    <property type="evidence" value="ECO:0007669"/>
    <property type="project" value="InterPro"/>
</dbReference>
<dbReference type="RefSeq" id="WP_073357053.1">
    <property type="nucleotide sequence ID" value="NZ_FQUZ01000039.1"/>
</dbReference>
<dbReference type="InterPro" id="IPR000847">
    <property type="entry name" value="LysR_HTH_N"/>
</dbReference>
<keyword evidence="7" id="KW-1185">Reference proteome</keyword>
<keyword evidence="2" id="KW-0805">Transcription regulation</keyword>
<protein>
    <submittedName>
        <fullName evidence="6">DNA-binding transcriptional regulator, LysR family</fullName>
    </submittedName>
</protein>
<dbReference type="EMBL" id="FQUZ01000039">
    <property type="protein sequence ID" value="SHF75637.1"/>
    <property type="molecule type" value="Genomic_DNA"/>
</dbReference>
<evidence type="ECO:0000313" key="6">
    <source>
        <dbReference type="EMBL" id="SHF75637.1"/>
    </source>
</evidence>
<reference evidence="6 7" key="1">
    <citation type="submission" date="2016-11" db="EMBL/GenBank/DDBJ databases">
        <authorList>
            <person name="Jaros S."/>
            <person name="Januszkiewicz K."/>
            <person name="Wedrychowicz H."/>
        </authorList>
    </citation>
    <scope>NUCLEOTIDE SEQUENCE [LARGE SCALE GENOMIC DNA]</scope>
    <source>
        <strain evidence="6 7">DSM 16112</strain>
    </source>
</reference>
<dbReference type="Pfam" id="PF00126">
    <property type="entry name" value="HTH_1"/>
    <property type="match status" value="1"/>
</dbReference>
<gene>
    <name evidence="6" type="ORF">SAMN02745117_02550</name>
</gene>
<name>A0A1M5E8V2_9BURK</name>
<evidence type="ECO:0000313" key="7">
    <source>
        <dbReference type="Proteomes" id="UP000184327"/>
    </source>
</evidence>
<dbReference type="PANTHER" id="PTHR30118">
    <property type="entry name" value="HTH-TYPE TRANSCRIPTIONAL REGULATOR LEUO-RELATED"/>
    <property type="match status" value="1"/>
</dbReference>
<dbReference type="AlphaFoldDB" id="A0A1M5E8V2"/>
<dbReference type="InterPro" id="IPR036388">
    <property type="entry name" value="WH-like_DNA-bd_sf"/>
</dbReference>